<evidence type="ECO:0000256" key="1">
    <source>
        <dbReference type="ARBA" id="ARBA00022801"/>
    </source>
</evidence>
<comment type="caution">
    <text evidence="6">The sequence shown here is derived from an EMBL/GenBank/DDBJ whole genome shotgun (WGS) entry which is preliminary data.</text>
</comment>
<feature type="region of interest" description="Disordered" evidence="3">
    <location>
        <begin position="291"/>
        <end position="368"/>
    </location>
</feature>
<feature type="domain" description="GH16" evidence="5">
    <location>
        <begin position="24"/>
        <end position="253"/>
    </location>
</feature>
<dbReference type="InterPro" id="IPR000757">
    <property type="entry name" value="Beta-glucanase-like"/>
</dbReference>
<evidence type="ECO:0000256" key="3">
    <source>
        <dbReference type="SAM" id="MobiDB-lite"/>
    </source>
</evidence>
<dbReference type="Proteomes" id="UP000297716">
    <property type="component" value="Unassembled WGS sequence"/>
</dbReference>
<protein>
    <recommendedName>
        <fullName evidence="5">GH16 domain-containing protein</fullName>
    </recommendedName>
</protein>
<feature type="compositionally biased region" description="Low complexity" evidence="3">
    <location>
        <begin position="334"/>
        <end position="347"/>
    </location>
</feature>
<evidence type="ECO:0000313" key="7">
    <source>
        <dbReference type="Proteomes" id="UP000297716"/>
    </source>
</evidence>
<keyword evidence="7" id="KW-1185">Reference proteome</keyword>
<proteinExistence type="predicted"/>
<feature type="region of interest" description="Disordered" evidence="3">
    <location>
        <begin position="526"/>
        <end position="547"/>
    </location>
</feature>
<dbReference type="OrthoDB" id="4781at2759"/>
<evidence type="ECO:0000313" key="6">
    <source>
        <dbReference type="EMBL" id="TGJ78663.1"/>
    </source>
</evidence>
<dbReference type="PANTHER" id="PTHR31062">
    <property type="entry name" value="XYLOGLUCAN ENDOTRANSGLUCOSYLASE/HYDROLASE PROTEIN 8-RELATED"/>
    <property type="match status" value="1"/>
</dbReference>
<feature type="region of interest" description="Disordered" evidence="3">
    <location>
        <begin position="405"/>
        <end position="451"/>
    </location>
</feature>
<feature type="signal peptide" evidence="4">
    <location>
        <begin position="1"/>
        <end position="22"/>
    </location>
</feature>
<keyword evidence="2" id="KW-0326">Glycosidase</keyword>
<evidence type="ECO:0000256" key="4">
    <source>
        <dbReference type="SAM" id="SignalP"/>
    </source>
</evidence>
<gene>
    <name evidence="6" type="ORF">E0Z10_g10105</name>
</gene>
<feature type="compositionally biased region" description="Low complexity" evidence="3">
    <location>
        <begin position="357"/>
        <end position="368"/>
    </location>
</feature>
<evidence type="ECO:0000259" key="5">
    <source>
        <dbReference type="PROSITE" id="PS51762"/>
    </source>
</evidence>
<dbReference type="InterPro" id="IPR013320">
    <property type="entry name" value="ConA-like_dom_sf"/>
</dbReference>
<dbReference type="STRING" id="37992.A0A4Z0YIZ5"/>
<dbReference type="Pfam" id="PF00722">
    <property type="entry name" value="Glyco_hydro_16"/>
    <property type="match status" value="1"/>
</dbReference>
<dbReference type="InterPro" id="IPR044791">
    <property type="entry name" value="Beta-glucanase/XTH"/>
</dbReference>
<dbReference type="PROSITE" id="PS51762">
    <property type="entry name" value="GH16_2"/>
    <property type="match status" value="1"/>
</dbReference>
<name>A0A4Z0YIZ5_9PEZI</name>
<feature type="chain" id="PRO_5021254267" description="GH16 domain-containing protein" evidence="4">
    <location>
        <begin position="23"/>
        <end position="1203"/>
    </location>
</feature>
<reference evidence="6 7" key="1">
    <citation type="submission" date="2019-03" db="EMBL/GenBank/DDBJ databases">
        <title>Draft genome sequence of Xylaria hypoxylon DSM 108379, a ubiquitous saprotrophic-parasitic fungi on hardwood.</title>
        <authorList>
            <person name="Buettner E."/>
            <person name="Leonhardt S."/>
            <person name="Gebauer A.M."/>
            <person name="Liers C."/>
            <person name="Hofrichter M."/>
            <person name="Kellner H."/>
        </authorList>
    </citation>
    <scope>NUCLEOTIDE SEQUENCE [LARGE SCALE GENOMIC DNA]</scope>
    <source>
        <strain evidence="6 7">DSM 108379</strain>
    </source>
</reference>
<sequence length="1203" mass="124275">MPKRKFISLLSTLGLAAQFVNGQLEPDCNPLHADCPAKKAWPEENYYIDFTKETGPPANWIIANYEVVKFTPQGAEFTYGKKGDAPNMWTDFYILGGRYDVELQIAPGQGVISSSVLWSDIQDEIDWEFSGNQHGEKPFPPPDGKWTVETNIFAQGKMWDGAATYQKDAYNPTTQFHTYSVEWDENHMNWYVDNQVVRSVQASNVPSGFTLPQSPMKLQLGVWGGGDPDNNYWTIEWAGGEIDMKGIPYTMYVRSVNITNKYPACQYKYKDRTGKITGIDKIHDGCSSSLATTSASTTQPKIIKNSPEAETPASISSMGIDSSSMISEPADTGSAASSSPSSSSPVSLMSDTMTGQPTSTSSAASSEFTPSTIAGGYPVASLSSTGGILSSLSSLFLGTSSGVSSASALPTPGSNGTYPATFITTSDSTLTSRPDSIPGTPGSSNIKLTTPTTSTIQSLTVGNSSSVGGITASTISTVYSTNIYTVTSCAPTVKNCPVGQVSTELISITTTLCPVTGVSGSGSVTTSNFDSGSPTPSGVSSTPSSSQETGSLSLSSFASSLSSTSAPFVFSNASSETMPTTYTFSSEITTSFMLTVYSTNIITITSCAPTVKNCPVGQVTTETVSLYTTICPVTNTIIDDKTFSGQPSQADSTTAAVSSSTLMSSLPAPISSQLSASIVSSDSPATSLVPSLGTSSSVYMSSAIYQNTTVPGSLPAATQLSSTPVQLTTSTVYSTNIYTITSCAPTVTNCPAQLGQVTTELVSLYTTICPVEQGVTTSLQGTSVRTSPSSNTPLNSSVSSAIVLTTSTAYTSSVYTISSCAPGAIECSSNIGSVTTELVALYTTVCPVKEIPTESSLPSTDFSTSATGIGSISSAVTGASSTLAELSSTSSPLATPSSAPAAPVYTTSTVYSTNIYTITACASDVTNCPGVLGVVTTEIVAVSTTVCPVSDKTVPTSVPQVTASGYTTTEVTISNTFSNSVIVITSIITFIDTPVPYSPTTDIPIVTTAGTAAVTFSSGIDTKTTQPCTTLTLGSYFTTVITYASLTQQSPASISPGSVITSYYTLSTPGVDVPSYTMTEVASTVEMSSSSTIVATTSVAATQSQELGTLVPDVTIITSSVTKGPQGEPGQCACEPTVSTVYATVTVTVAEITITRTETVEPPFPSTYGTGTGTGAVPLGTGASGQPTAKHISNIVIIQYPSS</sequence>
<organism evidence="6 7">
    <name type="scientific">Xylaria hypoxylon</name>
    <dbReference type="NCBI Taxonomy" id="37992"/>
    <lineage>
        <taxon>Eukaryota</taxon>
        <taxon>Fungi</taxon>
        <taxon>Dikarya</taxon>
        <taxon>Ascomycota</taxon>
        <taxon>Pezizomycotina</taxon>
        <taxon>Sordariomycetes</taxon>
        <taxon>Xylariomycetidae</taxon>
        <taxon>Xylariales</taxon>
        <taxon>Xylariaceae</taxon>
        <taxon>Xylaria</taxon>
    </lineage>
</organism>
<dbReference type="GO" id="GO:0005975">
    <property type="term" value="P:carbohydrate metabolic process"/>
    <property type="evidence" value="ECO:0007669"/>
    <property type="project" value="InterPro"/>
</dbReference>
<feature type="compositionally biased region" description="Polar residues" evidence="3">
    <location>
        <begin position="406"/>
        <end position="434"/>
    </location>
</feature>
<dbReference type="Gene3D" id="2.60.120.200">
    <property type="match status" value="1"/>
</dbReference>
<keyword evidence="1" id="KW-0378">Hydrolase</keyword>
<feature type="compositionally biased region" description="Low complexity" evidence="3">
    <location>
        <begin position="314"/>
        <end position="327"/>
    </location>
</feature>
<keyword evidence="4" id="KW-0732">Signal</keyword>
<dbReference type="AlphaFoldDB" id="A0A4Z0YIZ5"/>
<evidence type="ECO:0000256" key="2">
    <source>
        <dbReference type="ARBA" id="ARBA00023295"/>
    </source>
</evidence>
<accession>A0A4Z0YIZ5</accession>
<dbReference type="SUPFAM" id="SSF49899">
    <property type="entry name" value="Concanavalin A-like lectins/glucanases"/>
    <property type="match status" value="1"/>
</dbReference>
<dbReference type="EMBL" id="SKBN01000363">
    <property type="protein sequence ID" value="TGJ78663.1"/>
    <property type="molecule type" value="Genomic_DNA"/>
</dbReference>
<dbReference type="GO" id="GO:0004553">
    <property type="term" value="F:hydrolase activity, hydrolyzing O-glycosyl compounds"/>
    <property type="evidence" value="ECO:0007669"/>
    <property type="project" value="InterPro"/>
</dbReference>